<dbReference type="EMBL" id="AYLO01000036">
    <property type="protein sequence ID" value="ESS73058.1"/>
    <property type="molecule type" value="Genomic_DNA"/>
</dbReference>
<accession>V5C8N4</accession>
<organism evidence="2 3">
    <name type="scientific">Methyloglobulus morosus KoM1</name>
    <dbReference type="NCBI Taxonomy" id="1116472"/>
    <lineage>
        <taxon>Bacteria</taxon>
        <taxon>Pseudomonadati</taxon>
        <taxon>Pseudomonadota</taxon>
        <taxon>Gammaproteobacteria</taxon>
        <taxon>Methylococcales</taxon>
        <taxon>Methylococcaceae</taxon>
        <taxon>Methyloglobulus</taxon>
    </lineage>
</organism>
<evidence type="ECO:0000256" key="1">
    <source>
        <dbReference type="SAM" id="Phobius"/>
    </source>
</evidence>
<evidence type="ECO:0000313" key="3">
    <source>
        <dbReference type="Proteomes" id="UP000017842"/>
    </source>
</evidence>
<feature type="transmembrane region" description="Helical" evidence="1">
    <location>
        <begin position="27"/>
        <end position="47"/>
    </location>
</feature>
<keyword evidence="3" id="KW-1185">Reference proteome</keyword>
<name>V5C8N4_9GAMM</name>
<sequence>MSTEKRQQLTHTSQEVCQQARTIAHTILFMFMTVAIFMSCVGVSIVLNLP</sequence>
<keyword evidence="1" id="KW-1133">Transmembrane helix</keyword>
<keyword evidence="1" id="KW-0472">Membrane</keyword>
<keyword evidence="1" id="KW-0812">Transmembrane</keyword>
<evidence type="ECO:0000313" key="2">
    <source>
        <dbReference type="EMBL" id="ESS73058.1"/>
    </source>
</evidence>
<dbReference type="Proteomes" id="UP000017842">
    <property type="component" value="Unassembled WGS sequence"/>
</dbReference>
<reference evidence="2 3" key="1">
    <citation type="journal article" date="2013" name="Genome Announc.">
        <title>Draft Genome Sequence of the Methanotrophic Gammaproteobacterium Methyloglobulus morosus DSM 22980 Strain KoM1.</title>
        <authorList>
            <person name="Poehlein A."/>
            <person name="Deutzmann J.S."/>
            <person name="Daniel R."/>
            <person name="Simeonova D.D."/>
        </authorList>
    </citation>
    <scope>NUCLEOTIDE SEQUENCE [LARGE SCALE GENOMIC DNA]</scope>
    <source>
        <strain evidence="2 3">KoM1</strain>
    </source>
</reference>
<gene>
    <name evidence="2" type="ORF">MGMO_37c00190</name>
</gene>
<proteinExistence type="predicted"/>
<comment type="caution">
    <text evidence="2">The sequence shown here is derived from an EMBL/GenBank/DDBJ whole genome shotgun (WGS) entry which is preliminary data.</text>
</comment>
<protein>
    <submittedName>
        <fullName evidence="2">Uncharacterized protein</fullName>
    </submittedName>
</protein>
<dbReference type="AlphaFoldDB" id="V5C8N4"/>